<dbReference type="EMBL" id="JXTB01000690">
    <property type="protein sequence ID" value="PON33953.1"/>
    <property type="molecule type" value="Genomic_DNA"/>
</dbReference>
<gene>
    <name evidence="3" type="ORF">PanWU01x14_348380</name>
</gene>
<sequence>SFRNKMNNCDQTPEDLFTEEHRDLMKESEEWMKKNANVCLLVATLIVAVVFQAAFDVISNKENETVHVILFISNAIAMSASSTAIMLFLAILISRFTKREMFWALPCRFICGIISLFISVTFMMVSFCLATFLASKSSAIRSCTCILQALPILLFLYLVSPVLSDFIKTTFFSESAFKHRKPVLQYYDPRPEIRGPNNEVG</sequence>
<reference evidence="4" key="1">
    <citation type="submission" date="2016-06" db="EMBL/GenBank/DDBJ databases">
        <title>Parallel loss of symbiosis genes in relatives of nitrogen-fixing non-legume Parasponia.</title>
        <authorList>
            <person name="Van Velzen R."/>
            <person name="Holmer R."/>
            <person name="Bu F."/>
            <person name="Rutten L."/>
            <person name="Van Zeijl A."/>
            <person name="Liu W."/>
            <person name="Santuari L."/>
            <person name="Cao Q."/>
            <person name="Sharma T."/>
            <person name="Shen D."/>
            <person name="Roswanjaya Y."/>
            <person name="Wardhani T."/>
            <person name="Kalhor M.S."/>
            <person name="Jansen J."/>
            <person name="Van den Hoogen J."/>
            <person name="Gungor B."/>
            <person name="Hartog M."/>
            <person name="Hontelez J."/>
            <person name="Verver J."/>
            <person name="Yang W.-C."/>
            <person name="Schijlen E."/>
            <person name="Repin R."/>
            <person name="Schilthuizen M."/>
            <person name="Schranz E."/>
            <person name="Heidstra R."/>
            <person name="Miyata K."/>
            <person name="Fedorova E."/>
            <person name="Kohlen W."/>
            <person name="Bisseling T."/>
            <person name="Smit S."/>
            <person name="Geurts R."/>
        </authorList>
    </citation>
    <scope>NUCLEOTIDE SEQUENCE [LARGE SCALE GENOMIC DNA]</scope>
    <source>
        <strain evidence="4">cv. WU1-14</strain>
    </source>
</reference>
<keyword evidence="1" id="KW-1133">Transmembrane helix</keyword>
<feature type="domain" description="PGG" evidence="2">
    <location>
        <begin position="29"/>
        <end position="133"/>
    </location>
</feature>
<dbReference type="OrthoDB" id="1652385at2759"/>
<keyword evidence="1" id="KW-0812">Transmembrane</keyword>
<dbReference type="GO" id="GO:0016020">
    <property type="term" value="C:membrane"/>
    <property type="evidence" value="ECO:0007669"/>
    <property type="project" value="TreeGrafter"/>
</dbReference>
<dbReference type="Pfam" id="PF13962">
    <property type="entry name" value="PGG"/>
    <property type="match status" value="1"/>
</dbReference>
<evidence type="ECO:0000259" key="2">
    <source>
        <dbReference type="Pfam" id="PF13962"/>
    </source>
</evidence>
<name>A0A2P5ABN7_PARAD</name>
<comment type="caution">
    <text evidence="3">The sequence shown here is derived from an EMBL/GenBank/DDBJ whole genome shotgun (WGS) entry which is preliminary data.</text>
</comment>
<dbReference type="PANTHER" id="PTHR24177">
    <property type="entry name" value="CASKIN"/>
    <property type="match status" value="1"/>
</dbReference>
<protein>
    <submittedName>
        <fullName evidence="3">PGG domain containing protein</fullName>
    </submittedName>
</protein>
<dbReference type="STRING" id="3476.A0A2P5ABN7"/>
<evidence type="ECO:0000256" key="1">
    <source>
        <dbReference type="SAM" id="Phobius"/>
    </source>
</evidence>
<proteinExistence type="predicted"/>
<keyword evidence="4" id="KW-1185">Reference proteome</keyword>
<feature type="transmembrane region" description="Helical" evidence="1">
    <location>
        <begin position="139"/>
        <end position="159"/>
    </location>
</feature>
<organism evidence="3 4">
    <name type="scientific">Parasponia andersonii</name>
    <name type="common">Sponia andersonii</name>
    <dbReference type="NCBI Taxonomy" id="3476"/>
    <lineage>
        <taxon>Eukaryota</taxon>
        <taxon>Viridiplantae</taxon>
        <taxon>Streptophyta</taxon>
        <taxon>Embryophyta</taxon>
        <taxon>Tracheophyta</taxon>
        <taxon>Spermatophyta</taxon>
        <taxon>Magnoliopsida</taxon>
        <taxon>eudicotyledons</taxon>
        <taxon>Gunneridae</taxon>
        <taxon>Pentapetalae</taxon>
        <taxon>rosids</taxon>
        <taxon>fabids</taxon>
        <taxon>Rosales</taxon>
        <taxon>Cannabaceae</taxon>
        <taxon>Parasponia</taxon>
    </lineage>
</organism>
<keyword evidence="1" id="KW-0472">Membrane</keyword>
<dbReference type="InterPro" id="IPR026961">
    <property type="entry name" value="PGG_dom"/>
</dbReference>
<feature type="transmembrane region" description="Helical" evidence="1">
    <location>
        <begin position="35"/>
        <end position="55"/>
    </location>
</feature>
<dbReference type="PANTHER" id="PTHR24177:SF292">
    <property type="entry name" value="ANKYRIN REPEAT FAMILY PROTEIN-RELATED"/>
    <property type="match status" value="1"/>
</dbReference>
<feature type="non-terminal residue" evidence="3">
    <location>
        <position position="1"/>
    </location>
</feature>
<feature type="transmembrane region" description="Helical" evidence="1">
    <location>
        <begin position="67"/>
        <end position="93"/>
    </location>
</feature>
<feature type="transmembrane region" description="Helical" evidence="1">
    <location>
        <begin position="105"/>
        <end position="133"/>
    </location>
</feature>
<evidence type="ECO:0000313" key="4">
    <source>
        <dbReference type="Proteomes" id="UP000237105"/>
    </source>
</evidence>
<accession>A0A2P5ABN7</accession>
<dbReference type="AlphaFoldDB" id="A0A2P5ABN7"/>
<dbReference type="Proteomes" id="UP000237105">
    <property type="component" value="Unassembled WGS sequence"/>
</dbReference>
<evidence type="ECO:0000313" key="3">
    <source>
        <dbReference type="EMBL" id="PON33953.1"/>
    </source>
</evidence>